<dbReference type="STRING" id="336963.C4JG65"/>
<dbReference type="Pfam" id="PF01042">
    <property type="entry name" value="Ribonuc_L-PSP"/>
    <property type="match status" value="1"/>
</dbReference>
<dbReference type="PANTHER" id="PTHR12196:SF2">
    <property type="entry name" value="DIPHTHINE--AMMONIA LIGASE"/>
    <property type="match status" value="1"/>
</dbReference>
<dbReference type="GeneID" id="8443151"/>
<dbReference type="FunCoup" id="C4JG65">
    <property type="interactions" value="90"/>
</dbReference>
<evidence type="ECO:0000259" key="6">
    <source>
        <dbReference type="Pfam" id="PF01902"/>
    </source>
</evidence>
<sequence>MPQKLNVVALISGGKDSLYSILHCLKNGHNVVALANLHPPLKPAGDAEVEDEGVDMDSYMYQTIGHSIIPLYQEALGIPLYRREISGTAVDTGRDYQTPEKVCAQNVSGQDETECLFDLLRHVMDAHPEINAVSAGAILSTYQRTRIENIAGRLGLIPLAWLWMYPYLAPPVGRTGLSADSVGSVTGLLEDMAACECEARIIKVASGGLDEEMLWENVSSKNGRMRRELVKKMGMMLEEGVEGAVLGEGGEYESLALDGPRELWRKKIEVEDIVREKGEGGVAFLRFKGAKCVEKTRSEAANGLSELPVPQLFDGEFKQALERVLENRHKYVAARAYDNWTTPGAKALPIEIFQSRIGKTLVISNLSASEAGIGAAAQMNAIGEKFISLLRLKPQGKDAATLSPDDIIFTTILLRSMDDFGPVNSIYGSMFKRPNPPARVTVACGDSFPSGVDILVSFLIDLGSSDNRTGLHVQSRSYWAPANIGPYSQAIGVPFEGQSRFEQDGGVVYIAGQIPLDPSSMELARPETGSGDRISIFTHHATLSLQHLWRIGRAMKVQWWLGAVAFIAKGDEIPAKVVATSDIWERMTTPNTLSDEDEDEESTLDAWDIKYGRKQDLSRIKPTISRLPDFEIVGSPTKVAPFLAVEVDELPRGSDIEWQGLGIRSAHTEITEENLNGIYISHSLGPFGEYVVVGIEKGESTDAAESVQKAMDLARTRAKEVTRCHTIIYDPLFACRRELPGQAVPCRSVWGRGGREFAAAIVLHAKSF</sequence>
<dbReference type="Proteomes" id="UP000002058">
    <property type="component" value="Unassembled WGS sequence"/>
</dbReference>
<dbReference type="RefSeq" id="XP_002542947.1">
    <property type="nucleotide sequence ID" value="XM_002542901.1"/>
</dbReference>
<accession>C4JG65</accession>
<proteinExistence type="predicted"/>
<dbReference type="CDD" id="cd06155">
    <property type="entry name" value="eu_AANH_C_1"/>
    <property type="match status" value="1"/>
</dbReference>
<evidence type="ECO:0000313" key="7">
    <source>
        <dbReference type="EMBL" id="EEP77614.1"/>
    </source>
</evidence>
<reference evidence="8" key="1">
    <citation type="journal article" date="2009" name="Genome Res.">
        <title>Comparative genomic analyses of the human fungal pathogens Coccidioides and their relatives.</title>
        <authorList>
            <person name="Sharpton T.J."/>
            <person name="Stajich J.E."/>
            <person name="Rounsley S.D."/>
            <person name="Gardner M.J."/>
            <person name="Wortman J.R."/>
            <person name="Jordar V.S."/>
            <person name="Maiti R."/>
            <person name="Kodira C.D."/>
            <person name="Neafsey D.E."/>
            <person name="Zeng Q."/>
            <person name="Hung C.-Y."/>
            <person name="McMahan C."/>
            <person name="Muszewska A."/>
            <person name="Grynberg M."/>
            <person name="Mandel M.A."/>
            <person name="Kellner E.M."/>
            <person name="Barker B.M."/>
            <person name="Galgiani J.N."/>
            <person name="Orbach M.J."/>
            <person name="Kirkland T.N."/>
            <person name="Cole G.T."/>
            <person name="Henn M.R."/>
            <person name="Birren B.W."/>
            <person name="Taylor J.W."/>
        </authorList>
    </citation>
    <scope>NUCLEOTIDE SEQUENCE [LARGE SCALE GENOMIC DNA]</scope>
    <source>
        <strain evidence="8">UAMH 1704</strain>
    </source>
</reference>
<keyword evidence="8" id="KW-1185">Reference proteome</keyword>
<dbReference type="OMA" id="HCRLAQS"/>
<dbReference type="InterPro" id="IPR035959">
    <property type="entry name" value="RutC-like_sf"/>
</dbReference>
<dbReference type="OrthoDB" id="686384at2759"/>
<dbReference type="FunFam" id="3.40.50.620:FF:000145">
    <property type="entry name" value="ATP-binding domain containing protein"/>
    <property type="match status" value="1"/>
</dbReference>
<evidence type="ECO:0000256" key="4">
    <source>
        <dbReference type="ARBA" id="ARBA00031552"/>
    </source>
</evidence>
<dbReference type="EMBL" id="CH476615">
    <property type="protein sequence ID" value="EEP77614.1"/>
    <property type="molecule type" value="Genomic_DNA"/>
</dbReference>
<dbReference type="SUPFAM" id="SSF52402">
    <property type="entry name" value="Adenine nucleotide alpha hydrolases-like"/>
    <property type="match status" value="1"/>
</dbReference>
<evidence type="ECO:0000256" key="2">
    <source>
        <dbReference type="ARBA" id="ARBA00018426"/>
    </source>
</evidence>
<comment type="catalytic activity">
    <reaction evidence="5">
        <text>diphthine-[translation elongation factor 2] + NH4(+) + ATP = diphthamide-[translation elongation factor 2] + AMP + diphosphate + H(+)</text>
        <dbReference type="Rhea" id="RHEA:19753"/>
        <dbReference type="Rhea" id="RHEA-COMP:10172"/>
        <dbReference type="Rhea" id="RHEA-COMP:10174"/>
        <dbReference type="ChEBI" id="CHEBI:15378"/>
        <dbReference type="ChEBI" id="CHEBI:16692"/>
        <dbReference type="ChEBI" id="CHEBI:28938"/>
        <dbReference type="ChEBI" id="CHEBI:30616"/>
        <dbReference type="ChEBI" id="CHEBI:33019"/>
        <dbReference type="ChEBI" id="CHEBI:82696"/>
        <dbReference type="ChEBI" id="CHEBI:456215"/>
        <dbReference type="EC" id="6.3.1.14"/>
    </reaction>
</comment>
<dbReference type="EC" id="6.3.1.14" evidence="1"/>
<dbReference type="HOGENOM" id="CLU_010289_2_0_1"/>
<dbReference type="VEuPathDB" id="FungiDB:UREG_02463"/>
<dbReference type="GO" id="GO:0017183">
    <property type="term" value="P:protein histidyl modification to diphthamide"/>
    <property type="evidence" value="ECO:0007669"/>
    <property type="project" value="TreeGrafter"/>
</dbReference>
<dbReference type="KEGG" id="ure:UREG_02463"/>
<feature type="domain" description="Diphthamide synthase" evidence="6">
    <location>
        <begin position="7"/>
        <end position="96"/>
    </location>
</feature>
<dbReference type="InParanoid" id="C4JG65"/>
<dbReference type="GO" id="GO:0017178">
    <property type="term" value="F:diphthine-ammonia ligase activity"/>
    <property type="evidence" value="ECO:0007669"/>
    <property type="project" value="UniProtKB-EC"/>
</dbReference>
<evidence type="ECO:0000313" key="8">
    <source>
        <dbReference type="Proteomes" id="UP000002058"/>
    </source>
</evidence>
<dbReference type="PANTHER" id="PTHR12196">
    <property type="entry name" value="DOMAIN OF UNKNOWN FUNCTION 71 DUF71 -CONTAINING PROTEIN"/>
    <property type="match status" value="1"/>
</dbReference>
<dbReference type="InterPro" id="IPR030662">
    <property type="entry name" value="DPH6/MJ0570"/>
</dbReference>
<dbReference type="CDD" id="cd06156">
    <property type="entry name" value="eu_AANH_C_2"/>
    <property type="match status" value="1"/>
</dbReference>
<dbReference type="AlphaFoldDB" id="C4JG65"/>
<dbReference type="Pfam" id="PF01902">
    <property type="entry name" value="Diphthami_syn_2"/>
    <property type="match status" value="2"/>
</dbReference>
<dbReference type="InterPro" id="IPR002761">
    <property type="entry name" value="Diphthami_syn_dom"/>
</dbReference>
<evidence type="ECO:0000256" key="5">
    <source>
        <dbReference type="ARBA" id="ARBA00048108"/>
    </source>
</evidence>
<protein>
    <recommendedName>
        <fullName evidence="2">Diphthine--ammonia ligase</fullName>
        <ecNumber evidence="1">6.3.1.14</ecNumber>
    </recommendedName>
    <alternativeName>
        <fullName evidence="3">Diphthamide synthase</fullName>
    </alternativeName>
    <alternativeName>
        <fullName evidence="4">Diphthamide synthetase</fullName>
    </alternativeName>
</protein>
<dbReference type="CDD" id="cd01994">
    <property type="entry name" value="AANH_PF0828-like"/>
    <property type="match status" value="1"/>
</dbReference>
<dbReference type="Gene3D" id="3.30.1330.40">
    <property type="entry name" value="RutC-like"/>
    <property type="match status" value="2"/>
</dbReference>
<evidence type="ECO:0000256" key="1">
    <source>
        <dbReference type="ARBA" id="ARBA00012089"/>
    </source>
</evidence>
<feature type="domain" description="Diphthamide synthase" evidence="6">
    <location>
        <begin position="189"/>
        <end position="278"/>
    </location>
</feature>
<dbReference type="eggNOG" id="KOG2316">
    <property type="taxonomic scope" value="Eukaryota"/>
</dbReference>
<dbReference type="Gene3D" id="3.40.50.620">
    <property type="entry name" value="HUPs"/>
    <property type="match status" value="1"/>
</dbReference>
<dbReference type="Gene3D" id="3.90.1490.10">
    <property type="entry name" value="putative n-type atp pyrophosphatase, domain 2"/>
    <property type="match status" value="1"/>
</dbReference>
<dbReference type="NCBIfam" id="TIGR00290">
    <property type="entry name" value="MJ0570_dom"/>
    <property type="match status" value="1"/>
</dbReference>
<name>C4JG65_UNCRE</name>
<dbReference type="InterPro" id="IPR014729">
    <property type="entry name" value="Rossmann-like_a/b/a_fold"/>
</dbReference>
<evidence type="ECO:0000256" key="3">
    <source>
        <dbReference type="ARBA" id="ARBA00029814"/>
    </source>
</evidence>
<gene>
    <name evidence="7" type="ORF">UREG_02463</name>
</gene>
<dbReference type="InterPro" id="IPR006175">
    <property type="entry name" value="YjgF/YER057c/UK114"/>
</dbReference>
<organism evidence="7 8">
    <name type="scientific">Uncinocarpus reesii (strain UAMH 1704)</name>
    <dbReference type="NCBI Taxonomy" id="336963"/>
    <lineage>
        <taxon>Eukaryota</taxon>
        <taxon>Fungi</taxon>
        <taxon>Dikarya</taxon>
        <taxon>Ascomycota</taxon>
        <taxon>Pezizomycotina</taxon>
        <taxon>Eurotiomycetes</taxon>
        <taxon>Eurotiomycetidae</taxon>
        <taxon>Onygenales</taxon>
        <taxon>Onygenaceae</taxon>
        <taxon>Uncinocarpus</taxon>
    </lineage>
</organism>
<dbReference type="eggNOG" id="KOG2317">
    <property type="taxonomic scope" value="Eukaryota"/>
</dbReference>
<dbReference type="SUPFAM" id="SSF55298">
    <property type="entry name" value="YjgF-like"/>
    <property type="match status" value="2"/>
</dbReference>